<dbReference type="GO" id="GO:0006508">
    <property type="term" value="P:proteolysis"/>
    <property type="evidence" value="ECO:0007669"/>
    <property type="project" value="InterPro"/>
</dbReference>
<dbReference type="Gene3D" id="3.10.10.10">
    <property type="entry name" value="HIV Type 1 Reverse Transcriptase, subunit A, domain 1"/>
    <property type="match status" value="2"/>
</dbReference>
<dbReference type="PROSITE" id="PS50878">
    <property type="entry name" value="RT_POL"/>
    <property type="match status" value="1"/>
</dbReference>
<feature type="domain" description="Peptidase A2" evidence="2">
    <location>
        <begin position="1505"/>
        <end position="1580"/>
    </location>
</feature>
<evidence type="ECO:0000256" key="1">
    <source>
        <dbReference type="SAM" id="MobiDB-lite"/>
    </source>
</evidence>
<organism evidence="5 6">
    <name type="scientific">Strongyloides stercoralis</name>
    <name type="common">Threadworm</name>
    <dbReference type="NCBI Taxonomy" id="6248"/>
    <lineage>
        <taxon>Eukaryota</taxon>
        <taxon>Metazoa</taxon>
        <taxon>Ecdysozoa</taxon>
        <taxon>Nematoda</taxon>
        <taxon>Chromadorea</taxon>
        <taxon>Rhabditida</taxon>
        <taxon>Tylenchina</taxon>
        <taxon>Panagrolaimomorpha</taxon>
        <taxon>Strongyloidoidea</taxon>
        <taxon>Strongyloididae</taxon>
        <taxon>Strongyloides</taxon>
    </lineage>
</organism>
<feature type="compositionally biased region" description="Basic and acidic residues" evidence="1">
    <location>
        <begin position="187"/>
        <end position="207"/>
    </location>
</feature>
<dbReference type="InterPro" id="IPR050951">
    <property type="entry name" value="Retrovirus_Pol_polyprotein"/>
</dbReference>
<proteinExistence type="predicted"/>
<name>A0AAF5DKS7_STRER</name>
<dbReference type="SUPFAM" id="SSF56672">
    <property type="entry name" value="DNA/RNA polymerases"/>
    <property type="match status" value="2"/>
</dbReference>
<dbReference type="InterPro" id="IPR002156">
    <property type="entry name" value="RNaseH_domain"/>
</dbReference>
<dbReference type="InterPro" id="IPR001584">
    <property type="entry name" value="Integrase_cat-core"/>
</dbReference>
<dbReference type="Proteomes" id="UP000035681">
    <property type="component" value="Unplaced"/>
</dbReference>
<reference evidence="6" key="1">
    <citation type="submission" date="2024-02" db="UniProtKB">
        <authorList>
            <consortium name="WormBaseParasite"/>
        </authorList>
    </citation>
    <scope>IDENTIFICATION</scope>
</reference>
<keyword evidence="5" id="KW-1185">Reference proteome</keyword>
<dbReference type="PROSITE" id="PS50994">
    <property type="entry name" value="INTEGRASE"/>
    <property type="match status" value="1"/>
</dbReference>
<feature type="region of interest" description="Disordered" evidence="1">
    <location>
        <begin position="187"/>
        <end position="215"/>
    </location>
</feature>
<accession>A0AAF5DKS7</accession>
<dbReference type="PROSITE" id="PS50175">
    <property type="entry name" value="ASP_PROT_RETROV"/>
    <property type="match status" value="1"/>
</dbReference>
<dbReference type="InterPro" id="IPR036397">
    <property type="entry name" value="RNaseH_sf"/>
</dbReference>
<dbReference type="AlphaFoldDB" id="A0AAF5DKS7"/>
<dbReference type="WBParaSite" id="TCONS_00014008.p1">
    <property type="protein sequence ID" value="TCONS_00014008.p1"/>
    <property type="gene ID" value="XLOC_009149"/>
</dbReference>
<evidence type="ECO:0008006" key="7">
    <source>
        <dbReference type="Google" id="ProtNLM"/>
    </source>
</evidence>
<dbReference type="GO" id="GO:0015074">
    <property type="term" value="P:DNA integration"/>
    <property type="evidence" value="ECO:0007669"/>
    <property type="project" value="InterPro"/>
</dbReference>
<evidence type="ECO:0000313" key="5">
    <source>
        <dbReference type="Proteomes" id="UP000035681"/>
    </source>
</evidence>
<dbReference type="SUPFAM" id="SSF53098">
    <property type="entry name" value="Ribonuclease H-like"/>
    <property type="match status" value="2"/>
</dbReference>
<dbReference type="PANTHER" id="PTHR37984:SF5">
    <property type="entry name" value="PROTEIN NYNRIN-LIKE"/>
    <property type="match status" value="1"/>
</dbReference>
<dbReference type="InterPro" id="IPR000477">
    <property type="entry name" value="RT_dom"/>
</dbReference>
<feature type="domain" description="Reverse transcriptase" evidence="3">
    <location>
        <begin position="1675"/>
        <end position="1809"/>
    </location>
</feature>
<dbReference type="GO" id="GO:0004523">
    <property type="term" value="F:RNA-DNA hybrid ribonuclease activity"/>
    <property type="evidence" value="ECO:0007669"/>
    <property type="project" value="InterPro"/>
</dbReference>
<dbReference type="Gene3D" id="3.30.70.270">
    <property type="match status" value="2"/>
</dbReference>
<feature type="domain" description="Integrase catalytic" evidence="4">
    <location>
        <begin position="898"/>
        <end position="1063"/>
    </location>
</feature>
<dbReference type="PANTHER" id="PTHR37984">
    <property type="entry name" value="PROTEIN CBG26694"/>
    <property type="match status" value="1"/>
</dbReference>
<dbReference type="GO" id="GO:0004190">
    <property type="term" value="F:aspartic-type endopeptidase activity"/>
    <property type="evidence" value="ECO:0007669"/>
    <property type="project" value="InterPro"/>
</dbReference>
<dbReference type="GO" id="GO:0003676">
    <property type="term" value="F:nucleic acid binding"/>
    <property type="evidence" value="ECO:0007669"/>
    <property type="project" value="InterPro"/>
</dbReference>
<dbReference type="Pfam" id="PF00075">
    <property type="entry name" value="RNase_H"/>
    <property type="match status" value="1"/>
</dbReference>
<dbReference type="Gene3D" id="3.30.420.10">
    <property type="entry name" value="Ribonuclease H-like superfamily/Ribonuclease H"/>
    <property type="match status" value="2"/>
</dbReference>
<dbReference type="InterPro" id="IPR043502">
    <property type="entry name" value="DNA/RNA_pol_sf"/>
</dbReference>
<dbReference type="Pfam" id="PF00078">
    <property type="entry name" value="RVT_1"/>
    <property type="match status" value="2"/>
</dbReference>
<protein>
    <recommendedName>
        <fullName evidence="7">Integrase catalytic domain-containing protein</fullName>
    </recommendedName>
</protein>
<evidence type="ECO:0000259" key="2">
    <source>
        <dbReference type="PROSITE" id="PS50175"/>
    </source>
</evidence>
<dbReference type="InterPro" id="IPR043128">
    <property type="entry name" value="Rev_trsase/Diguanyl_cyclase"/>
</dbReference>
<evidence type="ECO:0000313" key="6">
    <source>
        <dbReference type="WBParaSite" id="TCONS_00014008.p1"/>
    </source>
</evidence>
<dbReference type="InterPro" id="IPR001995">
    <property type="entry name" value="Peptidase_A2_cat"/>
</dbReference>
<dbReference type="GO" id="GO:0042575">
    <property type="term" value="C:DNA polymerase complex"/>
    <property type="evidence" value="ECO:0007669"/>
    <property type="project" value="UniProtKB-ARBA"/>
</dbReference>
<sequence length="1809" mass="209507">NKINFYYLTWCPRKNIQFLSMDANAHTQNSFNFHLAEDDPVATILNSIPVNWKNRFLKAIIQAGEESCLTSEGLLKLVEEKGAREADSEPIAVSINRIFCIQFNFRERNACSNLLNNLETGCNGIVSDQAKNEIIPMLFINQLPNKLKREFKESKLPLMDEIRSFSREQDLTFQNASVFNYESGKKRTLERKNSKNDEKSDEKKINDKSQSYSKGNDKKFLKKAFNNGDMRQVKKEKSYDIKFQNLSILIDYSSIALTNALISDNLNHVRVGLDSCASINSITLDDFQKLSQDIKNSVVKEEEIYILKSIHNTESITTGYFETTISLPEFEITNVPIKFFIDPNAKLTLLSYNFCKEIKLNPFTTPTNNENSDHIYLNIKFGQKCEKLKNFLNESTSKVLIDPDYKPGKRYPFIPVKEELKEAIQEILNNQVKKNWLRKINKNELISEGWNQAIIVERPGKQPIICYSCVNLNKYIQLPEMVDLPNIRKILFEANTTVFSCWDINSAFSRITVSLECRKYFNIITPIGLYQSNVLVFRMKSSPAIYYNTMIEIMKGLEKYLIIYLDDILNIAPEDIHEEINIELFKRLRLFTSNCQTKSFQIEVGKGFYIDEDRMNSLLQIKTPQSGKELRSITEEEIKNDFKNLLNTVAKAVCLQTVPKDTLALKIYQLLAFFFVNQKHQMLLKKHERNYNISIKLLLAAQETIQNNEYLCSAFPITVFSRIKNLNRLFKESSHVVFNTFQRIILKILPYAVDFKTCDTSKNSVSLMAEAAFNHSNNIIELPNFYSSVEMPFDFLKMDHFKVIEAYKNDNDASLLFRFTSENNTNRENLIIKLDPVLRKHIKELRIDENIIYFGEPSAMESLCRKFFIFNSLYARIKDKYNSCEVCIEFRRNKKQLISGWPEVTESHERWHSDMTEYLGNRFLLVTDIFSHFTILRKMRSLHARELQETLSNIFSNFGKPKIFVSDNATLFMAESTMEAFKNWDVYQAFSIPMCPESNGHAEKRIALAKNHIKKTLSNCKNFAECLKKCQLAINERIVRNNKTAYELFFSLTTPVEDILANYHYEPKVMNVQCKFKKCREDTTWYEGTVIEQIHKNCFRIQSNNKYFIRKGDAINFMFNGKIITQAEALSLNLSTKNLSSTESSPTRSYTPDTINSADFTQTLEANDILNCLYEDNKYRINNIENKVDCKNITVESLKKNDIIKNTHNTDNGNLITLPLLFYLNSQKEVDKFIQKSNIKILCAIDGSCEKRRGIDYVIQTSTEIIEHSVRAGGNSSAQYLEIVAINQCIKRLHEMEEKKIIKGENILILIDNDYVARSISSDLSNWIKNDFVKNDGKPLIHSSIIRNSYYLSKSLNITIGKVPVNKINFYYLTLSKLQIPEWTKLKTEVNLMGKTFDEETVDDLMQLFKSIFGTPKNNYLEILTLLKKYSIEKCGSTSHLIANCNYRVKRVEEDDEFDSDDNSLEEDNDDLRSVYSNVKRISNEKDGEIIIKCEIIIDKCKRMVKGEADCGFPRTFLSIHHIPRNCKMNKYSGITYKGIGGLPIPIIRSCEAKLLLKNKMAITTVLITELPYSLFGRKELHALGLFDDLYRKRVSKITENVTKIELSKERKEKMEKEFFKTFVKLTDRKLGLVKKFEEKLPIKAGAVTKIVPPRPYQCEQIIPFVEEKIKDYVENGLLIPENYPRAASPLIPIVKDMSISLSKKNIRFVGDFSIFNRTLEKNYFKMKDISEIFKGISKNKNKKDEIIYSKFDISDGYSCVKLDKESSCYACLNTHHGCFRMTRLPQGISVSPGIFQKLMLIIEKETYN</sequence>
<dbReference type="InterPro" id="IPR012337">
    <property type="entry name" value="RNaseH-like_sf"/>
</dbReference>
<evidence type="ECO:0000259" key="4">
    <source>
        <dbReference type="PROSITE" id="PS50994"/>
    </source>
</evidence>
<evidence type="ECO:0000259" key="3">
    <source>
        <dbReference type="PROSITE" id="PS50878"/>
    </source>
</evidence>